<dbReference type="PANTHER" id="PTHR46346">
    <property type="entry name" value="PHOSPHATIDYLINOSITOL N-ACETYLGLUCOSAMINYLTRANSFERASE SUBUNIT P"/>
    <property type="match status" value="1"/>
</dbReference>
<keyword evidence="3 5" id="KW-1133">Transmembrane helix</keyword>
<dbReference type="InterPro" id="IPR013717">
    <property type="entry name" value="PIG-P"/>
</dbReference>
<dbReference type="AlphaFoldDB" id="A0A6P5WC24"/>
<dbReference type="RefSeq" id="XP_022586349.2">
    <property type="nucleotide sequence ID" value="XM_022736747.2"/>
</dbReference>
<dbReference type="GO" id="GO:0005789">
    <property type="term" value="C:endoplasmic reticulum membrane"/>
    <property type="evidence" value="ECO:0007669"/>
    <property type="project" value="UniProtKB-SubCell"/>
</dbReference>
<evidence type="ECO:0000256" key="5">
    <source>
        <dbReference type="SAM" id="Phobius"/>
    </source>
</evidence>
<feature type="transmembrane region" description="Helical" evidence="5">
    <location>
        <begin position="12"/>
        <end position="31"/>
    </location>
</feature>
<keyword evidence="2 5" id="KW-0812">Transmembrane</keyword>
<dbReference type="GO" id="GO:0180047">
    <property type="term" value="P:dolichol phosphate mannose biosynthetic process"/>
    <property type="evidence" value="ECO:0007669"/>
    <property type="project" value="InterPro"/>
</dbReference>
<feature type="transmembrane region" description="Helical" evidence="5">
    <location>
        <begin position="51"/>
        <end position="75"/>
    </location>
</feature>
<dbReference type="PANTHER" id="PTHR46346:SF1">
    <property type="entry name" value="PHOSPHATIDYLINOSITOL N-ACETYLGLUCOSAMINYLTRANSFERASE SUBUNIT P"/>
    <property type="match status" value="1"/>
</dbReference>
<evidence type="ECO:0000313" key="7">
    <source>
        <dbReference type="Proteomes" id="UP000515125"/>
    </source>
</evidence>
<protein>
    <submittedName>
        <fullName evidence="8">Uncharacterized protein LOC34623630</fullName>
    </submittedName>
</protein>
<evidence type="ECO:0000256" key="3">
    <source>
        <dbReference type="ARBA" id="ARBA00022989"/>
    </source>
</evidence>
<dbReference type="GO" id="GO:0006506">
    <property type="term" value="P:GPI anchor biosynthetic process"/>
    <property type="evidence" value="ECO:0007669"/>
    <property type="project" value="TreeGrafter"/>
</dbReference>
<organism evidence="7 8">
    <name type="scientific">Cyclospora cayetanensis</name>
    <dbReference type="NCBI Taxonomy" id="88456"/>
    <lineage>
        <taxon>Eukaryota</taxon>
        <taxon>Sar</taxon>
        <taxon>Alveolata</taxon>
        <taxon>Apicomplexa</taxon>
        <taxon>Conoidasida</taxon>
        <taxon>Coccidia</taxon>
        <taxon>Eucoccidiorida</taxon>
        <taxon>Eimeriorina</taxon>
        <taxon>Eimeriidae</taxon>
        <taxon>Cyclospora</taxon>
    </lineage>
</organism>
<evidence type="ECO:0000256" key="4">
    <source>
        <dbReference type="ARBA" id="ARBA00023136"/>
    </source>
</evidence>
<evidence type="ECO:0000256" key="2">
    <source>
        <dbReference type="ARBA" id="ARBA00022692"/>
    </source>
</evidence>
<reference evidence="8" key="1">
    <citation type="submission" date="2025-08" db="UniProtKB">
        <authorList>
            <consortium name="RefSeq"/>
        </authorList>
    </citation>
    <scope>IDENTIFICATION</scope>
</reference>
<gene>
    <name evidence="8" type="primary">LOC34623630</name>
</gene>
<evidence type="ECO:0000259" key="6">
    <source>
        <dbReference type="Pfam" id="PF08510"/>
    </source>
</evidence>
<name>A0A6P5WC24_9EIME</name>
<keyword evidence="7" id="KW-1185">Reference proteome</keyword>
<dbReference type="UniPathway" id="UPA00378"/>
<dbReference type="Pfam" id="PF08510">
    <property type="entry name" value="PIG-P"/>
    <property type="match status" value="1"/>
</dbReference>
<dbReference type="OrthoDB" id="690928at2759"/>
<dbReference type="GO" id="GO:0030234">
    <property type="term" value="F:enzyme regulator activity"/>
    <property type="evidence" value="ECO:0007669"/>
    <property type="project" value="UniProtKB-UniRule"/>
</dbReference>
<dbReference type="InterPro" id="IPR052263">
    <property type="entry name" value="GPI_Anchor_Biosynth"/>
</dbReference>
<feature type="domain" description="PIG-P" evidence="6">
    <location>
        <begin position="7"/>
        <end position="165"/>
    </location>
</feature>
<sequence>MGDSTSAEVNGFVGWLASFAAFFAYCCWALATPEQLNSVGISYFPDRYWALALPVLLLVVLALVFFSSVFINMLYSPPPNDPRQFTDNKAKAPSSAAKQAMQLMATAAAAALTTATAQKTPEQVNCVEHIQEPLLAVLRREKQQPSRQTSTIGDFPLSLVSRVLFPLNPHLQGGTPNLQEASLHDEAARARPNPRGPAYSSWAP</sequence>
<evidence type="ECO:0000313" key="8">
    <source>
        <dbReference type="RefSeq" id="XP_022586349.2"/>
    </source>
</evidence>
<dbReference type="Proteomes" id="UP000515125">
    <property type="component" value="Unplaced"/>
</dbReference>
<accession>A0A6P5WC24</accession>
<keyword evidence="4 5" id="KW-0472">Membrane</keyword>
<comment type="subcellular location">
    <subcellularLocation>
        <location evidence="1">Membrane</location>
        <topology evidence="1">Multi-pass membrane protein</topology>
    </subcellularLocation>
</comment>
<dbReference type="GeneID" id="34623630"/>
<proteinExistence type="predicted"/>
<evidence type="ECO:0000256" key="1">
    <source>
        <dbReference type="ARBA" id="ARBA00004141"/>
    </source>
</evidence>